<reference evidence="2" key="2">
    <citation type="journal article" date="2023" name="MicrobiologyOpen">
        <title>Genomics of the tumorigenes clade of the family Rhizobiaceae and description of Rhizobium rhododendri sp. nov.</title>
        <authorList>
            <person name="Kuzmanovic N."/>
            <person name="diCenzo G.C."/>
            <person name="Bunk B."/>
            <person name="Sproeer C."/>
            <person name="Fruehling A."/>
            <person name="Neumann-Schaal M."/>
            <person name="Overmann J."/>
            <person name="Smalla K."/>
        </authorList>
    </citation>
    <scope>NUCLEOTIDE SEQUENCE [LARGE SCALE GENOMIC DNA]</scope>
    <source>
        <strain evidence="2">1078</strain>
        <plasmid evidence="2">pRt1078</plasmid>
    </source>
</reference>
<geneLocation type="plasmid" evidence="1 2">
    <name>pRt1078</name>
</geneLocation>
<sequence>MRPSPSARALEAIFRDLIHMRDGANYFAERVWGIDLRYNLGGDHPLIGSSAPDFALADGTTLSDHLRNGKGVLLDFAKGSLFPDRLRFFAPRITYITSKAEDPLGLAAVLVRPDGVVAWAGNAVTDFQAITQATSQWFGGA</sequence>
<proteinExistence type="predicted"/>
<dbReference type="Pfam" id="PF21274">
    <property type="entry name" value="Rng_hyd_C"/>
    <property type="match status" value="1"/>
</dbReference>
<keyword evidence="1" id="KW-0614">Plasmid</keyword>
<reference evidence="1 2" key="1">
    <citation type="journal article" date="2018" name="Sci. Rep.">
        <title>Rhizobium tumorigenes sp. nov., a novel plant tumorigenic bacterium isolated from cane gall tumors on thornless blackberry.</title>
        <authorList>
            <person name="Kuzmanovi N."/>
            <person name="Smalla K."/>
            <person name="Gronow S."/>
            <person name="PuBawska J."/>
        </authorList>
    </citation>
    <scope>NUCLEOTIDE SEQUENCE [LARGE SCALE GENOMIC DNA]</scope>
    <source>
        <strain evidence="1 2">1078</strain>
    </source>
</reference>
<accession>A0AAF1KW49</accession>
<name>A0AAF1KW49_9HYPH</name>
<dbReference type="EMBL" id="CP117256">
    <property type="protein sequence ID" value="WFR97841.1"/>
    <property type="molecule type" value="Genomic_DNA"/>
</dbReference>
<dbReference type="KEGG" id="rtu:PR017_18185"/>
<evidence type="ECO:0008006" key="3">
    <source>
        <dbReference type="Google" id="ProtNLM"/>
    </source>
</evidence>
<evidence type="ECO:0000313" key="1">
    <source>
        <dbReference type="EMBL" id="WFR97841.1"/>
    </source>
</evidence>
<organism evidence="1 2">
    <name type="scientific">Rhizobium tumorigenes</name>
    <dbReference type="NCBI Taxonomy" id="2041385"/>
    <lineage>
        <taxon>Bacteria</taxon>
        <taxon>Pseudomonadati</taxon>
        <taxon>Pseudomonadota</taxon>
        <taxon>Alphaproteobacteria</taxon>
        <taxon>Hyphomicrobiales</taxon>
        <taxon>Rhizobiaceae</taxon>
        <taxon>Rhizobium/Agrobacterium group</taxon>
        <taxon>Rhizobium</taxon>
    </lineage>
</organism>
<dbReference type="Proteomes" id="UP000249499">
    <property type="component" value="Plasmid pRt1078"/>
</dbReference>
<evidence type="ECO:0000313" key="2">
    <source>
        <dbReference type="Proteomes" id="UP000249499"/>
    </source>
</evidence>
<gene>
    <name evidence="1" type="ORF">PR017_18185</name>
</gene>
<dbReference type="Gene3D" id="3.40.30.120">
    <property type="match status" value="1"/>
</dbReference>
<protein>
    <recommendedName>
        <fullName evidence="3">FAD-dependent oxidoreductase</fullName>
    </recommendedName>
</protein>
<keyword evidence="2" id="KW-1185">Reference proteome</keyword>
<dbReference type="AlphaFoldDB" id="A0AAF1KW49"/>